<accession>A0ABP1PL62</accession>
<feature type="transmembrane region" description="Helical" evidence="1">
    <location>
        <begin position="356"/>
        <end position="380"/>
    </location>
</feature>
<keyword evidence="1" id="KW-1133">Transmembrane helix</keyword>
<feature type="transmembrane region" description="Helical" evidence="1">
    <location>
        <begin position="12"/>
        <end position="32"/>
    </location>
</feature>
<evidence type="ECO:0000313" key="3">
    <source>
        <dbReference type="Proteomes" id="UP001642540"/>
    </source>
</evidence>
<dbReference type="Gene3D" id="1.10.287.70">
    <property type="match status" value="1"/>
</dbReference>
<comment type="caution">
    <text evidence="2">The sequence shown here is derived from an EMBL/GenBank/DDBJ whole genome shotgun (WGS) entry which is preliminary data.</text>
</comment>
<sequence>MRLMAANSTCGIFILQSTAYIFFGLILGSNAVKIPKFSKDLEFPYPFLELRQDLYQQCTVHISNPLKFGSSIDLYKNSLEACHKICVTLTSTTDIDIPDLSQIYYKVFQHQKYQEICTIQLLYLEEFQPAMDFELSFLVHPEISVKKPVHSTYVFIFAKRTHKKTEISEMYTTLAENMLGSVLTLIDMENNKVYLGCFACQKPKKFIRTLENYADAEGMENVVSFVDVTQHRLRSIPNLHSVYNSLHRDWKQLGVEINFGKVSKSGMKIELRQCNSRNPYLDLEEKCILYDILLRNNCSSEKCRQVVFNNFQYLATVYVNSDLEDHFFGPFGAQFEGLKFSLILSSNEKNGQNFRALLLPLSYTVWFYIVLAIFCLTFVLSFKSRFGRHLAWFWVVAGLLEKGCDLKCHKNLKIMYLFIVWLFATFLLRNFYTSDMYSHLTKIAPPKNLPESIQEIFRNTTIPVYAETGLAAQLRRHLKLAGNSTASRKSIIKAFNKVSTIRTLVSQSPSEFIENVTHSKLLPCEGIYDPTDAFLNNCESSGRFSLLSLNIGWRKPHSTRFLLPALKLFLKRKIYEPTNSISYFMAKPKLWHYAKKYFFHSTVEGQIGRLVDSGIFGWYKDNYDVRLQTQIIKGFNERVGLIKMGNVFAYAEHTVKKVSAARDVSDSAFGAEIYKGMIAIYHGGRENPAHLLESEVGLWSFTKVEVFSTKPPVESLRECSGENPESLSIMGAEKILPLFWSQRSDFRVLRKFEVFSTEPPVESLRECSGENPESLSIMGAEKTLPVSWSRRSDFGGLRKLKFFQQSPL</sequence>
<evidence type="ECO:0000256" key="1">
    <source>
        <dbReference type="SAM" id="Phobius"/>
    </source>
</evidence>
<gene>
    <name evidence="2" type="ORF">ODALV1_LOCUS258</name>
</gene>
<feature type="transmembrane region" description="Helical" evidence="1">
    <location>
        <begin position="414"/>
        <end position="432"/>
    </location>
</feature>
<protein>
    <submittedName>
        <fullName evidence="2">Uncharacterized protein</fullName>
    </submittedName>
</protein>
<keyword evidence="1" id="KW-0812">Transmembrane</keyword>
<reference evidence="2 3" key="1">
    <citation type="submission" date="2024-08" db="EMBL/GenBank/DDBJ databases">
        <authorList>
            <person name="Cucini C."/>
            <person name="Frati F."/>
        </authorList>
    </citation>
    <scope>NUCLEOTIDE SEQUENCE [LARGE SCALE GENOMIC DNA]</scope>
</reference>
<proteinExistence type="predicted"/>
<organism evidence="2 3">
    <name type="scientific">Orchesella dallaii</name>
    <dbReference type="NCBI Taxonomy" id="48710"/>
    <lineage>
        <taxon>Eukaryota</taxon>
        <taxon>Metazoa</taxon>
        <taxon>Ecdysozoa</taxon>
        <taxon>Arthropoda</taxon>
        <taxon>Hexapoda</taxon>
        <taxon>Collembola</taxon>
        <taxon>Entomobryomorpha</taxon>
        <taxon>Entomobryoidea</taxon>
        <taxon>Orchesellidae</taxon>
        <taxon>Orchesellinae</taxon>
        <taxon>Orchesella</taxon>
    </lineage>
</organism>
<keyword evidence="3" id="KW-1185">Reference proteome</keyword>
<dbReference type="EMBL" id="CAXLJM020000001">
    <property type="protein sequence ID" value="CAL8068410.1"/>
    <property type="molecule type" value="Genomic_DNA"/>
</dbReference>
<name>A0ABP1PL62_9HEXA</name>
<evidence type="ECO:0000313" key="2">
    <source>
        <dbReference type="EMBL" id="CAL8068410.1"/>
    </source>
</evidence>
<keyword evidence="1" id="KW-0472">Membrane</keyword>
<dbReference type="Proteomes" id="UP001642540">
    <property type="component" value="Unassembled WGS sequence"/>
</dbReference>